<dbReference type="PROSITE" id="PS50879">
    <property type="entry name" value="RNASE_H_1"/>
    <property type="match status" value="1"/>
</dbReference>
<dbReference type="InterPro" id="IPR036397">
    <property type="entry name" value="RNaseH_sf"/>
</dbReference>
<evidence type="ECO:0000313" key="8">
    <source>
        <dbReference type="EMBL" id="NWI55539.1"/>
    </source>
</evidence>
<comment type="caution">
    <text evidence="8">The sequence shown here is derived from an EMBL/GenBank/DDBJ whole genome shotgun (WGS) entry which is preliminary data.</text>
</comment>
<dbReference type="InterPro" id="IPR012337">
    <property type="entry name" value="RNaseH-like_sf"/>
</dbReference>
<feature type="domain" description="RNase H type-1" evidence="7">
    <location>
        <begin position="210"/>
        <end position="319"/>
    </location>
</feature>
<evidence type="ECO:0000256" key="6">
    <source>
        <dbReference type="ARBA" id="ARBA00022918"/>
    </source>
</evidence>
<organism evidence="8 9">
    <name type="scientific">Calyptomena viridis</name>
    <name type="common">Lesser green broadbill</name>
    <dbReference type="NCBI Taxonomy" id="135972"/>
    <lineage>
        <taxon>Eukaryota</taxon>
        <taxon>Metazoa</taxon>
        <taxon>Chordata</taxon>
        <taxon>Craniata</taxon>
        <taxon>Vertebrata</taxon>
        <taxon>Euteleostomi</taxon>
        <taxon>Archelosauria</taxon>
        <taxon>Archosauria</taxon>
        <taxon>Dinosauria</taxon>
        <taxon>Saurischia</taxon>
        <taxon>Theropoda</taxon>
        <taxon>Coelurosauria</taxon>
        <taxon>Aves</taxon>
        <taxon>Neognathae</taxon>
        <taxon>Neoaves</taxon>
        <taxon>Telluraves</taxon>
        <taxon>Australaves</taxon>
        <taxon>Passeriformes</taxon>
        <taxon>Eurylaimidae</taxon>
        <taxon>Calyptomena</taxon>
    </lineage>
</organism>
<dbReference type="InterPro" id="IPR002156">
    <property type="entry name" value="RNaseH_domain"/>
</dbReference>
<protein>
    <submittedName>
        <fullName evidence="8">POK18 protein</fullName>
    </submittedName>
</protein>
<dbReference type="EMBL" id="WEIV01016668">
    <property type="protein sequence ID" value="NWI55539.1"/>
    <property type="molecule type" value="Genomic_DNA"/>
</dbReference>
<evidence type="ECO:0000313" key="9">
    <source>
        <dbReference type="Proteomes" id="UP000642973"/>
    </source>
</evidence>
<keyword evidence="1" id="KW-0808">Transferase</keyword>
<dbReference type="Pfam" id="PF06817">
    <property type="entry name" value="RVT_thumb"/>
    <property type="match status" value="1"/>
</dbReference>
<dbReference type="PANTHER" id="PTHR41694:SF3">
    <property type="entry name" value="RNA-DIRECTED DNA POLYMERASE-RELATED"/>
    <property type="match status" value="1"/>
</dbReference>
<accession>A0A851CGQ6</accession>
<dbReference type="InterPro" id="IPR010661">
    <property type="entry name" value="RVT_thumb"/>
</dbReference>
<dbReference type="GO" id="GO:0003964">
    <property type="term" value="F:RNA-directed DNA polymerase activity"/>
    <property type="evidence" value="ECO:0007669"/>
    <property type="project" value="UniProtKB-KW"/>
</dbReference>
<feature type="non-terminal residue" evidence="8">
    <location>
        <position position="1"/>
    </location>
</feature>
<name>A0A851CGQ6_CALVR</name>
<keyword evidence="9" id="KW-1185">Reference proteome</keyword>
<dbReference type="SUPFAM" id="SSF53098">
    <property type="entry name" value="Ribonuclease H-like"/>
    <property type="match status" value="1"/>
</dbReference>
<dbReference type="PANTHER" id="PTHR41694">
    <property type="entry name" value="ENDOGENOUS RETROVIRUS GROUP K MEMBER POL PROTEIN"/>
    <property type="match status" value="1"/>
</dbReference>
<dbReference type="AlphaFoldDB" id="A0A851CGQ6"/>
<keyword evidence="6" id="KW-0695">RNA-directed DNA polymerase</keyword>
<evidence type="ECO:0000256" key="1">
    <source>
        <dbReference type="ARBA" id="ARBA00022679"/>
    </source>
</evidence>
<sequence length="319" mass="35672">IKDILKTLADLQQLCGSSYWVRPWLGIATEDLPPLFKLLEGGDDITAPRSLTPEARTAVKIIENKLSVRQANRVVPGLPFQFIIRGKLPHLHGLIYQKGNSLIVIEWVFLANKRSKTLTQLQELVAELVQKARTRLRELADVEFGTIHIPLKFSTGRVTAEMFEHLFQNCEALDLALGGFTGKITHHCPSHQLFNLEWKLDVESKLSQKPLKALMLFTDASGSSHISVITWVGPETRQWESDISEVEGSPQVAELHAVVRAFERFKGPFNLVTDSAYVAGIVQRAENAVLGDTPNPKVYELISKLVYLHIRSHSGLPGF</sequence>
<dbReference type="InterPro" id="IPR043128">
    <property type="entry name" value="Rev_trsase/Diguanyl_cyclase"/>
</dbReference>
<dbReference type="Gene3D" id="3.30.70.270">
    <property type="match status" value="1"/>
</dbReference>
<dbReference type="SUPFAM" id="SSF56672">
    <property type="entry name" value="DNA/RNA polymerases"/>
    <property type="match status" value="1"/>
</dbReference>
<keyword evidence="4" id="KW-0255">Endonuclease</keyword>
<dbReference type="Pfam" id="PF00075">
    <property type="entry name" value="RNase_H"/>
    <property type="match status" value="1"/>
</dbReference>
<gene>
    <name evidence="8" type="primary">Ervk18_4</name>
    <name evidence="8" type="ORF">CALVIR_R02549</name>
</gene>
<dbReference type="Gene3D" id="3.30.420.10">
    <property type="entry name" value="Ribonuclease H-like superfamily/Ribonuclease H"/>
    <property type="match status" value="1"/>
</dbReference>
<dbReference type="InterPro" id="IPR043502">
    <property type="entry name" value="DNA/RNA_pol_sf"/>
</dbReference>
<evidence type="ECO:0000256" key="4">
    <source>
        <dbReference type="ARBA" id="ARBA00022759"/>
    </source>
</evidence>
<dbReference type="Proteomes" id="UP000642973">
    <property type="component" value="Unassembled WGS sequence"/>
</dbReference>
<dbReference type="GO" id="GO:0004523">
    <property type="term" value="F:RNA-DNA hybrid ribonuclease activity"/>
    <property type="evidence" value="ECO:0007669"/>
    <property type="project" value="InterPro"/>
</dbReference>
<dbReference type="GO" id="GO:0035613">
    <property type="term" value="F:RNA stem-loop binding"/>
    <property type="evidence" value="ECO:0007669"/>
    <property type="project" value="TreeGrafter"/>
</dbReference>
<reference evidence="8" key="1">
    <citation type="submission" date="2019-10" db="EMBL/GenBank/DDBJ databases">
        <title>Bird 10,000 Genomes (B10K) Project - Family phase.</title>
        <authorList>
            <person name="Zhang G."/>
        </authorList>
    </citation>
    <scope>NUCLEOTIDE SEQUENCE</scope>
    <source>
        <strain evidence="8">B10K-DU-002-55</strain>
        <tissue evidence="8">Muscle</tissue>
    </source>
</reference>
<proteinExistence type="predicted"/>
<evidence type="ECO:0000256" key="2">
    <source>
        <dbReference type="ARBA" id="ARBA00022695"/>
    </source>
</evidence>
<evidence type="ECO:0000256" key="3">
    <source>
        <dbReference type="ARBA" id="ARBA00022722"/>
    </source>
</evidence>
<evidence type="ECO:0000256" key="5">
    <source>
        <dbReference type="ARBA" id="ARBA00022801"/>
    </source>
</evidence>
<keyword evidence="5" id="KW-0378">Hydrolase</keyword>
<keyword evidence="2" id="KW-0548">Nucleotidyltransferase</keyword>
<keyword evidence="3" id="KW-0540">Nuclease</keyword>
<feature type="non-terminal residue" evidence="8">
    <location>
        <position position="319"/>
    </location>
</feature>
<evidence type="ECO:0000259" key="7">
    <source>
        <dbReference type="PROSITE" id="PS50879"/>
    </source>
</evidence>